<gene>
    <name evidence="3" type="ORF">ATE48_01795</name>
</gene>
<dbReference type="PROSITE" id="PS51257">
    <property type="entry name" value="PROKAR_LIPOPROTEIN"/>
    <property type="match status" value="1"/>
</dbReference>
<sequence length="159" mass="16466">MSKKSLSLIALAALLSACSASAQNVASAEQISEPALLSAAPSASFAEPASDAPAPYAEAAYEDAAITCDVRSRRTANGVVIQARAFADRDVDGEYDLRIVKTGGGGSAEISQSGALVLEAGMAATLGENEISMERGSRVRAVLTLRDETGELCQRTFRL</sequence>
<dbReference type="InterPro" id="IPR053722">
    <property type="entry name" value="Curli_assembly_CsgC/AgfC"/>
</dbReference>
<dbReference type="AlphaFoldDB" id="A0A1B1ADW3"/>
<evidence type="ECO:0000259" key="2">
    <source>
        <dbReference type="Pfam" id="PF21112"/>
    </source>
</evidence>
<dbReference type="Proteomes" id="UP000092498">
    <property type="component" value="Chromosome"/>
</dbReference>
<dbReference type="STRING" id="1759059.ATE48_01795"/>
<keyword evidence="4" id="KW-1185">Reference proteome</keyword>
<dbReference type="InterPro" id="IPR048632">
    <property type="entry name" value="CsgH-like"/>
</dbReference>
<keyword evidence="1" id="KW-0732">Signal</keyword>
<dbReference type="Pfam" id="PF21112">
    <property type="entry name" value="CsgH"/>
    <property type="match status" value="1"/>
</dbReference>
<protein>
    <recommendedName>
        <fullName evidence="2">CsgH-like domain-containing protein</fullName>
    </recommendedName>
</protein>
<dbReference type="Gene3D" id="2.60.40.2420">
    <property type="match status" value="1"/>
</dbReference>
<organism evidence="3 4">
    <name type="scientific">Candidatus Viadribacter manganicus</name>
    <dbReference type="NCBI Taxonomy" id="1759059"/>
    <lineage>
        <taxon>Bacteria</taxon>
        <taxon>Pseudomonadati</taxon>
        <taxon>Pseudomonadota</taxon>
        <taxon>Alphaproteobacteria</taxon>
        <taxon>Hyphomonadales</taxon>
        <taxon>Hyphomonadaceae</taxon>
        <taxon>Candidatus Viadribacter</taxon>
    </lineage>
</organism>
<dbReference type="NCBIfam" id="NF041112">
    <property type="entry name" value="chap_CsgH_alph"/>
    <property type="match status" value="1"/>
</dbReference>
<accession>A0A1B1ADW3</accession>
<dbReference type="KEGG" id="cbot:ATE48_01795"/>
<evidence type="ECO:0000256" key="1">
    <source>
        <dbReference type="SAM" id="SignalP"/>
    </source>
</evidence>
<feature type="chain" id="PRO_5008518639" description="CsgH-like domain-containing protein" evidence="1">
    <location>
        <begin position="23"/>
        <end position="159"/>
    </location>
</feature>
<dbReference type="OrthoDB" id="8367544at2"/>
<proteinExistence type="predicted"/>
<evidence type="ECO:0000313" key="3">
    <source>
        <dbReference type="EMBL" id="ANP44743.1"/>
    </source>
</evidence>
<reference evidence="3 4" key="1">
    <citation type="submission" date="2015-11" db="EMBL/GenBank/DDBJ databases">
        <title>Whole-Genome Sequence of Candidatus Oderbacter manganicum from the National Park Lower Oder Valley, Germany.</title>
        <authorList>
            <person name="Braun B."/>
            <person name="Liere K."/>
            <person name="Szewzyk U."/>
        </authorList>
    </citation>
    <scope>NUCLEOTIDE SEQUENCE [LARGE SCALE GENOMIC DNA]</scope>
    <source>
        <strain evidence="3 4">OTSz_A_272</strain>
    </source>
</reference>
<feature type="signal peptide" evidence="1">
    <location>
        <begin position="1"/>
        <end position="22"/>
    </location>
</feature>
<dbReference type="RefSeq" id="WP_066767246.1">
    <property type="nucleotide sequence ID" value="NZ_CP013244.1"/>
</dbReference>
<dbReference type="InParanoid" id="A0A1B1ADW3"/>
<feature type="domain" description="CsgH-like" evidence="2">
    <location>
        <begin position="67"/>
        <end position="141"/>
    </location>
</feature>
<name>A0A1B1ADW3_9PROT</name>
<evidence type="ECO:0000313" key="4">
    <source>
        <dbReference type="Proteomes" id="UP000092498"/>
    </source>
</evidence>
<dbReference type="EMBL" id="CP013244">
    <property type="protein sequence ID" value="ANP44743.1"/>
    <property type="molecule type" value="Genomic_DNA"/>
</dbReference>
<dbReference type="InterPro" id="IPR047726">
    <property type="entry name" value="CsgH_dom"/>
</dbReference>